<dbReference type="Pfam" id="PF00702">
    <property type="entry name" value="Hydrolase"/>
    <property type="match status" value="1"/>
</dbReference>
<dbReference type="SUPFAM" id="SSF56784">
    <property type="entry name" value="HAD-like"/>
    <property type="match status" value="1"/>
</dbReference>
<dbReference type="Gene3D" id="1.10.150.240">
    <property type="entry name" value="Putative phosphatase, domain 2"/>
    <property type="match status" value="1"/>
</dbReference>
<dbReference type="NCBIfam" id="TIGR01549">
    <property type="entry name" value="HAD-SF-IA-v1"/>
    <property type="match status" value="1"/>
</dbReference>
<dbReference type="Proteomes" id="UP000604117">
    <property type="component" value="Unassembled WGS sequence"/>
</dbReference>
<dbReference type="Gene3D" id="3.40.50.1000">
    <property type="entry name" value="HAD superfamily/HAD-like"/>
    <property type="match status" value="1"/>
</dbReference>
<reference evidence="2 3" key="1">
    <citation type="submission" date="2021-01" db="EMBL/GenBank/DDBJ databases">
        <title>Whole genome shotgun sequence of Asanoa siamensis NBRC 107932.</title>
        <authorList>
            <person name="Komaki H."/>
            <person name="Tamura T."/>
        </authorList>
    </citation>
    <scope>NUCLEOTIDE SEQUENCE [LARGE SCALE GENOMIC DNA]</scope>
    <source>
        <strain evidence="2 3">NBRC 107932</strain>
    </source>
</reference>
<comment type="caution">
    <text evidence="2">The sequence shown here is derived from an EMBL/GenBank/DDBJ whole genome shotgun (WGS) entry which is preliminary data.</text>
</comment>
<dbReference type="PANTHER" id="PTHR43481:SF4">
    <property type="entry name" value="GLYCEROL-1-PHOSPHATE PHOSPHOHYDROLASE 1-RELATED"/>
    <property type="match status" value="1"/>
</dbReference>
<dbReference type="InterPro" id="IPR036412">
    <property type="entry name" value="HAD-like_sf"/>
</dbReference>
<dbReference type="InterPro" id="IPR051806">
    <property type="entry name" value="HAD-like_SPP"/>
</dbReference>
<name>A0ABQ4CSQ6_9ACTN</name>
<evidence type="ECO:0000313" key="3">
    <source>
        <dbReference type="Proteomes" id="UP000604117"/>
    </source>
</evidence>
<keyword evidence="3" id="KW-1185">Reference proteome</keyword>
<dbReference type="SFLD" id="SFLDG01135">
    <property type="entry name" value="C1.5.6:_HAD__Beta-PGM__Phospha"/>
    <property type="match status" value="1"/>
</dbReference>
<dbReference type="SFLD" id="SFLDG01129">
    <property type="entry name" value="C1.5:_HAD__Beta-PGM__Phosphata"/>
    <property type="match status" value="1"/>
</dbReference>
<protein>
    <submittedName>
        <fullName evidence="2">Haloacid dehalogenase</fullName>
    </submittedName>
</protein>
<dbReference type="InterPro" id="IPR023198">
    <property type="entry name" value="PGP-like_dom2"/>
</dbReference>
<accession>A0ABQ4CSQ6</accession>
<dbReference type="EMBL" id="BONE01000029">
    <property type="protein sequence ID" value="GIF74314.1"/>
    <property type="molecule type" value="Genomic_DNA"/>
</dbReference>
<feature type="compositionally biased region" description="Low complexity" evidence="1">
    <location>
        <begin position="1"/>
        <end position="21"/>
    </location>
</feature>
<organism evidence="2 3">
    <name type="scientific">Asanoa siamensis</name>
    <dbReference type="NCBI Taxonomy" id="926357"/>
    <lineage>
        <taxon>Bacteria</taxon>
        <taxon>Bacillati</taxon>
        <taxon>Actinomycetota</taxon>
        <taxon>Actinomycetes</taxon>
        <taxon>Micromonosporales</taxon>
        <taxon>Micromonosporaceae</taxon>
        <taxon>Asanoa</taxon>
    </lineage>
</organism>
<dbReference type="SFLD" id="SFLDS00003">
    <property type="entry name" value="Haloacid_Dehalogenase"/>
    <property type="match status" value="1"/>
</dbReference>
<feature type="region of interest" description="Disordered" evidence="1">
    <location>
        <begin position="1"/>
        <end position="37"/>
    </location>
</feature>
<dbReference type="PANTHER" id="PTHR43481">
    <property type="entry name" value="FRUCTOSE-1-PHOSPHATE PHOSPHATASE"/>
    <property type="match status" value="1"/>
</dbReference>
<proteinExistence type="predicted"/>
<gene>
    <name evidence="2" type="ORF">Asi02nite_38320</name>
</gene>
<dbReference type="InterPro" id="IPR006439">
    <property type="entry name" value="HAD-SF_hydro_IA"/>
</dbReference>
<evidence type="ECO:0000313" key="2">
    <source>
        <dbReference type="EMBL" id="GIF74314.1"/>
    </source>
</evidence>
<dbReference type="InterPro" id="IPR023214">
    <property type="entry name" value="HAD_sf"/>
</dbReference>
<evidence type="ECO:0000256" key="1">
    <source>
        <dbReference type="SAM" id="MobiDB-lite"/>
    </source>
</evidence>
<sequence length="254" mass="26450">MDEAVSPAGAGPSATAARRGPVAGSTRETDVEFGQQPTAAPYPPILFDIDGTLIDSRAIVTAVWRAVARRYGVDPEPILRVCHGRRDADVVPLFFPAESAAAVHRQISEVEMEHADRICPLPGAADLLRRLDQRRWAAVTSGPRALMTARLRASGLPVPRVLVTAEDVSAGKPDPEGYLRAARLLGHDIAACVVVEDAPAGIAAGKSAGAQAVVGITTTHPAADLTAAHADAVIDGLSELPGVLADLEGHKPPM</sequence>
<dbReference type="NCBIfam" id="TIGR01509">
    <property type="entry name" value="HAD-SF-IA-v3"/>
    <property type="match status" value="1"/>
</dbReference>